<dbReference type="RefSeq" id="WP_344620902.1">
    <property type="nucleotide sequence ID" value="NZ_BAAARV010000142.1"/>
</dbReference>
<feature type="transmembrane region" description="Helical" evidence="1">
    <location>
        <begin position="18"/>
        <end position="38"/>
    </location>
</feature>
<evidence type="ECO:0000313" key="3">
    <source>
        <dbReference type="Proteomes" id="UP001501444"/>
    </source>
</evidence>
<dbReference type="EMBL" id="BAAARV010000142">
    <property type="protein sequence ID" value="GAA2395819.1"/>
    <property type="molecule type" value="Genomic_DNA"/>
</dbReference>
<feature type="transmembrane region" description="Helical" evidence="1">
    <location>
        <begin position="227"/>
        <end position="249"/>
    </location>
</feature>
<keyword evidence="1" id="KW-1133">Transmembrane helix</keyword>
<feature type="transmembrane region" description="Helical" evidence="1">
    <location>
        <begin position="147"/>
        <end position="168"/>
    </location>
</feature>
<name>A0ABN3I6J9_9ACTN</name>
<dbReference type="Proteomes" id="UP001501444">
    <property type="component" value="Unassembled WGS sequence"/>
</dbReference>
<evidence type="ECO:0000256" key="1">
    <source>
        <dbReference type="SAM" id="Phobius"/>
    </source>
</evidence>
<feature type="transmembrane region" description="Helical" evidence="1">
    <location>
        <begin position="58"/>
        <end position="81"/>
    </location>
</feature>
<keyword evidence="3" id="KW-1185">Reference proteome</keyword>
<comment type="caution">
    <text evidence="2">The sequence shown here is derived from an EMBL/GenBank/DDBJ whole genome shotgun (WGS) entry which is preliminary data.</text>
</comment>
<protein>
    <submittedName>
        <fullName evidence="2">ABC transporter permease subunit</fullName>
    </submittedName>
</protein>
<keyword evidence="1" id="KW-0812">Transmembrane</keyword>
<reference evidence="2 3" key="1">
    <citation type="journal article" date="2019" name="Int. J. Syst. Evol. Microbiol.">
        <title>The Global Catalogue of Microorganisms (GCM) 10K type strain sequencing project: providing services to taxonomists for standard genome sequencing and annotation.</title>
        <authorList>
            <consortium name="The Broad Institute Genomics Platform"/>
            <consortium name="The Broad Institute Genome Sequencing Center for Infectious Disease"/>
            <person name="Wu L."/>
            <person name="Ma J."/>
        </authorList>
    </citation>
    <scope>NUCLEOTIDE SEQUENCE [LARGE SCALE GENOMIC DNA]</scope>
    <source>
        <strain evidence="2 3">JCM 3272</strain>
    </source>
</reference>
<accession>A0ABN3I6J9</accession>
<proteinExistence type="predicted"/>
<gene>
    <name evidence="2" type="ORF">GCM10010170_111180</name>
</gene>
<organism evidence="2 3">
    <name type="scientific">Dactylosporangium salmoneum</name>
    <dbReference type="NCBI Taxonomy" id="53361"/>
    <lineage>
        <taxon>Bacteria</taxon>
        <taxon>Bacillati</taxon>
        <taxon>Actinomycetota</taxon>
        <taxon>Actinomycetes</taxon>
        <taxon>Micromonosporales</taxon>
        <taxon>Micromonosporaceae</taxon>
        <taxon>Dactylosporangium</taxon>
    </lineage>
</organism>
<feature type="transmembrane region" description="Helical" evidence="1">
    <location>
        <begin position="102"/>
        <end position="127"/>
    </location>
</feature>
<evidence type="ECO:0000313" key="2">
    <source>
        <dbReference type="EMBL" id="GAA2395819.1"/>
    </source>
</evidence>
<keyword evidence="1" id="KW-0472">Membrane</keyword>
<sequence>MSILLAEWTKLRTVASTYWLLVAVVAGTAALGVLATVGLDRRHCGEPCLVDTTQLSLFGVRLGQVAVAVLAVLAVAGEYGTGMIRTTVVALPRRAPALLGKLAVLTATVLVAGSAAVGAALLAGSVVVRWRGFPAPSLADEPARRAAAGSVLYLALIALLAAGVAVIVRDTGAAVGAVLAVLFTAPLLAVIVASPVWQHRLHRWAPMDAGLAVQVTHAAAPPDIGPWAGLAVLAGYCVAVLAVAVPVFVRRDV</sequence>
<feature type="transmembrane region" description="Helical" evidence="1">
    <location>
        <begin position="175"/>
        <end position="197"/>
    </location>
</feature>